<feature type="transmembrane region" description="Helical" evidence="5">
    <location>
        <begin position="248"/>
        <end position="269"/>
    </location>
</feature>
<dbReference type="GO" id="GO:0016887">
    <property type="term" value="F:ATP hydrolysis activity"/>
    <property type="evidence" value="ECO:0007669"/>
    <property type="project" value="InterPro"/>
</dbReference>
<dbReference type="Pfam" id="PF00005">
    <property type="entry name" value="ABC_tran"/>
    <property type="match status" value="1"/>
</dbReference>
<evidence type="ECO:0000259" key="7">
    <source>
        <dbReference type="PROSITE" id="PS50929"/>
    </source>
</evidence>
<dbReference type="InterPro" id="IPR011527">
    <property type="entry name" value="ABC1_TM_dom"/>
</dbReference>
<dbReference type="PROSITE" id="PS50929">
    <property type="entry name" value="ABC_TM1F"/>
    <property type="match status" value="1"/>
</dbReference>
<dbReference type="PROSITE" id="PS00211">
    <property type="entry name" value="ABC_TRANSPORTER_1"/>
    <property type="match status" value="1"/>
</dbReference>
<feature type="domain" description="ABC transporter" evidence="6">
    <location>
        <begin position="331"/>
        <end position="568"/>
    </location>
</feature>
<dbReference type="KEGG" id="lmoi:VV02_08515"/>
<dbReference type="InterPro" id="IPR017871">
    <property type="entry name" value="ABC_transporter-like_CS"/>
</dbReference>
<dbReference type="PATRIC" id="fig|571913.6.peg.1743"/>
<comment type="subcellular location">
    <subcellularLocation>
        <location evidence="1">Cell membrane</location>
        <topology evidence="1">Multi-pass membrane protein</topology>
    </subcellularLocation>
</comment>
<dbReference type="InterPro" id="IPR039421">
    <property type="entry name" value="Type_1_exporter"/>
</dbReference>
<reference evidence="8 9" key="1">
    <citation type="submission" date="2015-03" db="EMBL/GenBank/DDBJ databases">
        <title>Luteipulveratus halotolerans sp. nov., a novel actinobacterium (Dermacoccaceae) from Sarawak, Malaysia.</title>
        <authorList>
            <person name="Juboi H."/>
            <person name="Basik A."/>
            <person name="Shamsul S.S."/>
            <person name="Arnold P."/>
            <person name="Schmitt E.K."/>
            <person name="Sanglier J.-J."/>
            <person name="Yeo T."/>
        </authorList>
    </citation>
    <scope>NUCLEOTIDE SEQUENCE [LARGE SCALE GENOMIC DNA]</scope>
    <source>
        <strain evidence="8 9">MN07-A0370</strain>
    </source>
</reference>
<evidence type="ECO:0000256" key="4">
    <source>
        <dbReference type="ARBA" id="ARBA00023136"/>
    </source>
</evidence>
<evidence type="ECO:0008006" key="10">
    <source>
        <dbReference type="Google" id="ProtNLM"/>
    </source>
</evidence>
<dbReference type="GO" id="GO:0015421">
    <property type="term" value="F:ABC-type oligopeptide transporter activity"/>
    <property type="evidence" value="ECO:0007669"/>
    <property type="project" value="TreeGrafter"/>
</dbReference>
<dbReference type="Proteomes" id="UP000066480">
    <property type="component" value="Chromosome"/>
</dbReference>
<feature type="transmembrane region" description="Helical" evidence="5">
    <location>
        <begin position="21"/>
        <end position="48"/>
    </location>
</feature>
<name>A0A0K1JH20_9MICO</name>
<feature type="transmembrane region" description="Helical" evidence="5">
    <location>
        <begin position="137"/>
        <end position="155"/>
    </location>
</feature>
<dbReference type="Gene3D" id="3.40.50.300">
    <property type="entry name" value="P-loop containing nucleotide triphosphate hydrolases"/>
    <property type="match status" value="1"/>
</dbReference>
<evidence type="ECO:0000256" key="3">
    <source>
        <dbReference type="ARBA" id="ARBA00022989"/>
    </source>
</evidence>
<keyword evidence="3 5" id="KW-1133">Transmembrane helix</keyword>
<organism evidence="8 9">
    <name type="scientific">Luteipulveratus mongoliensis</name>
    <dbReference type="NCBI Taxonomy" id="571913"/>
    <lineage>
        <taxon>Bacteria</taxon>
        <taxon>Bacillati</taxon>
        <taxon>Actinomycetota</taxon>
        <taxon>Actinomycetes</taxon>
        <taxon>Micrococcales</taxon>
        <taxon>Dermacoccaceae</taxon>
        <taxon>Luteipulveratus</taxon>
    </lineage>
</organism>
<dbReference type="PROSITE" id="PS50893">
    <property type="entry name" value="ABC_TRANSPORTER_2"/>
    <property type="match status" value="1"/>
</dbReference>
<dbReference type="InterPro" id="IPR027417">
    <property type="entry name" value="P-loop_NTPase"/>
</dbReference>
<sequence length="568" mass="59530">MRQAPTSARDLLTRIIRRHRLRLTGCFALLAMWQICEALVPVLIGVIIDQAVAPSDGRALLIWGGALVVLFGFLSYGYRFGSRLGFGAMQQEIHLLRMEIADHTLAPRGVRTSLLTGETVSLATSDAEAVGTVARSFGSAIASAASVILSAVILLRTDLVIGLVVLIGVPLVLAAIQVVSPAISRRSHVQQSRIARTSGTATDFVRGLRVLKGVGAEDAATARYRLRSQEAKVAGIHTARSYGAMEGLTTGLSGLFLAVVALIAGLRALDGTITIGELVAVVGLTQFLAEPLGALGRVSAQVAGAHASAQRIVDFLQSPPLIETGDRTPIGRATGLSLDDVHTGPLDGLTVSSRPGELLGLVVEDPGAAGTLVRLLAGEVAADDLKGDVSLDGEPLSDLTVAARRARLLVSPHHPDLFEGTLRSNVDPRGTHTGAELQQVLAASVAEDVVHLHAEGLDQPVVADASTLSGGQRQRVALARALTARPATLVLHDPTTAVDAVTEQRIAEGLRGARHPEGSDLTTWLITSSPALLAQADRVVVLRGGRVVATGTHHELSHDADYRDLVLR</sequence>
<dbReference type="GO" id="GO:0005886">
    <property type="term" value="C:plasma membrane"/>
    <property type="evidence" value="ECO:0007669"/>
    <property type="project" value="UniProtKB-SubCell"/>
</dbReference>
<dbReference type="OrthoDB" id="4966664at2"/>
<dbReference type="RefSeq" id="WP_052590963.1">
    <property type="nucleotide sequence ID" value="NZ_CP011112.1"/>
</dbReference>
<dbReference type="GO" id="GO:0005524">
    <property type="term" value="F:ATP binding"/>
    <property type="evidence" value="ECO:0007669"/>
    <property type="project" value="InterPro"/>
</dbReference>
<evidence type="ECO:0000259" key="6">
    <source>
        <dbReference type="PROSITE" id="PS50893"/>
    </source>
</evidence>
<evidence type="ECO:0000256" key="2">
    <source>
        <dbReference type="ARBA" id="ARBA00022692"/>
    </source>
</evidence>
<dbReference type="STRING" id="571913.VV02_08515"/>
<feature type="transmembrane region" description="Helical" evidence="5">
    <location>
        <begin position="161"/>
        <end position="183"/>
    </location>
</feature>
<dbReference type="InterPro" id="IPR036640">
    <property type="entry name" value="ABC1_TM_sf"/>
</dbReference>
<evidence type="ECO:0000256" key="1">
    <source>
        <dbReference type="ARBA" id="ARBA00004651"/>
    </source>
</evidence>
<dbReference type="CDD" id="cd07346">
    <property type="entry name" value="ABC_6TM_exporters"/>
    <property type="match status" value="1"/>
</dbReference>
<keyword evidence="9" id="KW-1185">Reference proteome</keyword>
<dbReference type="InterPro" id="IPR003439">
    <property type="entry name" value="ABC_transporter-like_ATP-bd"/>
</dbReference>
<dbReference type="SUPFAM" id="SSF52540">
    <property type="entry name" value="P-loop containing nucleoside triphosphate hydrolases"/>
    <property type="match status" value="1"/>
</dbReference>
<dbReference type="PANTHER" id="PTHR43394:SF1">
    <property type="entry name" value="ATP-BINDING CASSETTE SUB-FAMILY B MEMBER 10, MITOCHONDRIAL"/>
    <property type="match status" value="1"/>
</dbReference>
<dbReference type="Pfam" id="PF00664">
    <property type="entry name" value="ABC_membrane"/>
    <property type="match status" value="1"/>
</dbReference>
<feature type="transmembrane region" description="Helical" evidence="5">
    <location>
        <begin position="60"/>
        <end position="78"/>
    </location>
</feature>
<dbReference type="PANTHER" id="PTHR43394">
    <property type="entry name" value="ATP-DEPENDENT PERMEASE MDL1, MITOCHONDRIAL"/>
    <property type="match status" value="1"/>
</dbReference>
<keyword evidence="4 5" id="KW-0472">Membrane</keyword>
<gene>
    <name evidence="8" type="ORF">VV02_08515</name>
</gene>
<feature type="domain" description="ABC transmembrane type-1" evidence="7">
    <location>
        <begin position="27"/>
        <end position="304"/>
    </location>
</feature>
<dbReference type="EMBL" id="CP011112">
    <property type="protein sequence ID" value="AKU15885.1"/>
    <property type="molecule type" value="Genomic_DNA"/>
</dbReference>
<proteinExistence type="predicted"/>
<dbReference type="Gene3D" id="1.20.1560.10">
    <property type="entry name" value="ABC transporter type 1, transmembrane domain"/>
    <property type="match status" value="1"/>
</dbReference>
<dbReference type="AlphaFoldDB" id="A0A0K1JH20"/>
<dbReference type="SUPFAM" id="SSF90123">
    <property type="entry name" value="ABC transporter transmembrane region"/>
    <property type="match status" value="1"/>
</dbReference>
<evidence type="ECO:0000313" key="8">
    <source>
        <dbReference type="EMBL" id="AKU15885.1"/>
    </source>
</evidence>
<protein>
    <recommendedName>
        <fullName evidence="10">ABC transporter permease</fullName>
    </recommendedName>
</protein>
<accession>A0A0K1JH20</accession>
<evidence type="ECO:0000256" key="5">
    <source>
        <dbReference type="SAM" id="Phobius"/>
    </source>
</evidence>
<keyword evidence="2 5" id="KW-0812">Transmembrane</keyword>
<evidence type="ECO:0000313" key="9">
    <source>
        <dbReference type="Proteomes" id="UP000066480"/>
    </source>
</evidence>